<gene>
    <name evidence="4" type="ORF">LTR62_003294</name>
</gene>
<dbReference type="EMBL" id="JAVRRL010000022">
    <property type="protein sequence ID" value="KAK5113667.1"/>
    <property type="molecule type" value="Genomic_DNA"/>
</dbReference>
<name>A0AAN7TKZ5_9PEZI</name>
<evidence type="ECO:0000256" key="2">
    <source>
        <dbReference type="ARBA" id="ARBA00023065"/>
    </source>
</evidence>
<dbReference type="PANTHER" id="PTHR32468:SF0">
    <property type="entry name" value="K(+)_H(+) ANTIPORTER 1"/>
    <property type="match status" value="1"/>
</dbReference>
<dbReference type="GO" id="GO:0006811">
    <property type="term" value="P:monoatomic ion transport"/>
    <property type="evidence" value="ECO:0007669"/>
    <property type="project" value="UniProtKB-KW"/>
</dbReference>
<protein>
    <submittedName>
        <fullName evidence="4">Uncharacterized protein</fullName>
    </submittedName>
</protein>
<sequence length="523" mass="56848">MALVTTFITTPMTAWVYPNWYQQKLELWKRGEIDWATGAPPSDGSLNISVVAVKDLEAKKISGLLVYLRLDTMATSLAFVSLLGGKPSDSTVRLHPSRPDETATDQSRIPGIKRPLRAHGVRLLELTTRTSAAMRATVVDDLTIGDPVITAFKVLGQLYQLAVSGEATVVPEASYADSLTNKATEESLDLLLIPWTETGGMSEAQVSSTDGMQAKLASDAYAAFLTKALERARCMTAVFVNNGFTGTVNQIPMERRRSMSVISLRDPQGHVIQHPVVNQTHHIFLPFFGGADGRAAVRLVLQLAENPMVTATILFLSDGNRSSSLRGASVVSVQQTTVMMTDKDEPGSTDPQRWPDDATFFATMQAELPADLRDRVVMDDLTTVTPLQDAVARAQAELGQDLKNSKDILVLGRSSAELKGYSNAGGSQHCLGLVAIKMVGERCQGEFACCAGWKGGNINDPHDISTCMAVLLRSLRPNRSDLRYAVPPVKEPRAKSRSGQVLGPSFAYSTFFLANYTLRQRSE</sequence>
<organism evidence="4 5">
    <name type="scientific">Meristemomyces frigidus</name>
    <dbReference type="NCBI Taxonomy" id="1508187"/>
    <lineage>
        <taxon>Eukaryota</taxon>
        <taxon>Fungi</taxon>
        <taxon>Dikarya</taxon>
        <taxon>Ascomycota</taxon>
        <taxon>Pezizomycotina</taxon>
        <taxon>Dothideomycetes</taxon>
        <taxon>Dothideomycetidae</taxon>
        <taxon>Mycosphaerellales</taxon>
        <taxon>Teratosphaeriaceae</taxon>
        <taxon>Meristemomyces</taxon>
    </lineage>
</organism>
<dbReference type="InterPro" id="IPR050794">
    <property type="entry name" value="CPA2_transporter"/>
</dbReference>
<dbReference type="AlphaFoldDB" id="A0AAN7TKZ5"/>
<accession>A0AAN7TKZ5</accession>
<reference evidence="4" key="1">
    <citation type="submission" date="2023-08" db="EMBL/GenBank/DDBJ databases">
        <title>Black Yeasts Isolated from many extreme environments.</title>
        <authorList>
            <person name="Coleine C."/>
            <person name="Stajich J.E."/>
            <person name="Selbmann L."/>
        </authorList>
    </citation>
    <scope>NUCLEOTIDE SEQUENCE</scope>
    <source>
        <strain evidence="4">CCFEE 5401</strain>
    </source>
</reference>
<evidence type="ECO:0000256" key="3">
    <source>
        <dbReference type="SAM" id="MobiDB-lite"/>
    </source>
</evidence>
<feature type="region of interest" description="Disordered" evidence="3">
    <location>
        <begin position="88"/>
        <end position="107"/>
    </location>
</feature>
<dbReference type="PANTHER" id="PTHR32468">
    <property type="entry name" value="CATION/H + ANTIPORTER"/>
    <property type="match status" value="1"/>
</dbReference>
<evidence type="ECO:0000256" key="1">
    <source>
        <dbReference type="ARBA" id="ARBA00022448"/>
    </source>
</evidence>
<comment type="caution">
    <text evidence="4">The sequence shown here is derived from an EMBL/GenBank/DDBJ whole genome shotgun (WGS) entry which is preliminary data.</text>
</comment>
<dbReference type="Proteomes" id="UP001310890">
    <property type="component" value="Unassembled WGS sequence"/>
</dbReference>
<evidence type="ECO:0000313" key="4">
    <source>
        <dbReference type="EMBL" id="KAK5113667.1"/>
    </source>
</evidence>
<evidence type="ECO:0000313" key="5">
    <source>
        <dbReference type="Proteomes" id="UP001310890"/>
    </source>
</evidence>
<proteinExistence type="predicted"/>
<keyword evidence="2" id="KW-0406">Ion transport</keyword>
<keyword evidence="1" id="KW-0813">Transport</keyword>